<dbReference type="Proteomes" id="UP000887577">
    <property type="component" value="Unplaced"/>
</dbReference>
<dbReference type="InterPro" id="IPR039360">
    <property type="entry name" value="Ras_GTPase"/>
</dbReference>
<proteinExistence type="predicted"/>
<dbReference type="PANTHER" id="PTHR10194:SF60">
    <property type="entry name" value="RAS GTPASE-ACTIVATING PROTEIN RASKOL"/>
    <property type="match status" value="1"/>
</dbReference>
<accession>A0A914YP66</accession>
<keyword evidence="1" id="KW-1185">Reference proteome</keyword>
<dbReference type="PANTHER" id="PTHR10194">
    <property type="entry name" value="RAS GTPASE-ACTIVATING PROTEINS"/>
    <property type="match status" value="1"/>
</dbReference>
<reference evidence="2" key="1">
    <citation type="submission" date="2022-11" db="UniProtKB">
        <authorList>
            <consortium name="WormBaseParasite"/>
        </authorList>
    </citation>
    <scope>IDENTIFICATION</scope>
</reference>
<organism evidence="1 2">
    <name type="scientific">Panagrolaimus superbus</name>
    <dbReference type="NCBI Taxonomy" id="310955"/>
    <lineage>
        <taxon>Eukaryota</taxon>
        <taxon>Metazoa</taxon>
        <taxon>Ecdysozoa</taxon>
        <taxon>Nematoda</taxon>
        <taxon>Chromadorea</taxon>
        <taxon>Rhabditida</taxon>
        <taxon>Tylenchina</taxon>
        <taxon>Panagrolaimomorpha</taxon>
        <taxon>Panagrolaimoidea</taxon>
        <taxon>Panagrolaimidae</taxon>
        <taxon>Panagrolaimus</taxon>
    </lineage>
</organism>
<dbReference type="Gene3D" id="1.10.506.20">
    <property type="match status" value="1"/>
</dbReference>
<dbReference type="WBParaSite" id="PSU_v2.g2636.t1">
    <property type="protein sequence ID" value="PSU_v2.g2636.t1"/>
    <property type="gene ID" value="PSU_v2.g2636"/>
</dbReference>
<protein>
    <submittedName>
        <fullName evidence="2">Uncharacterized protein</fullName>
    </submittedName>
</protein>
<dbReference type="AlphaFoldDB" id="A0A914YP66"/>
<sequence length="225" mass="25725">MKRRRKQLRSTSILIPSSACCPGHYLENLKIEDQKKQQQLRASRSISVAAFGELDEDFKFLKDYPSERKLSSKDDSVLITQYPQEKRSFSQGLKSLLGVSFRLDKNYLKFNSAFGHYGRYTITPGTEPSVRDRLSLGSRNNNDPPAMRIKARFQAVDILPLSNYNKLSDFIKELYLPLCLHLEPILNVKAKEDLATSLVRILHKQQLAESFLCNLIMSEVDVLGL</sequence>
<evidence type="ECO:0000313" key="1">
    <source>
        <dbReference type="Proteomes" id="UP000887577"/>
    </source>
</evidence>
<name>A0A914YP66_9BILA</name>
<evidence type="ECO:0000313" key="2">
    <source>
        <dbReference type="WBParaSite" id="PSU_v2.g2636.t1"/>
    </source>
</evidence>